<keyword evidence="2" id="KW-1185">Reference proteome</keyword>
<protein>
    <submittedName>
        <fullName evidence="1">Uncharacterized protein</fullName>
    </submittedName>
</protein>
<dbReference type="STRING" id="211114.SAMN04489726_2206"/>
<dbReference type="Proteomes" id="UP000183376">
    <property type="component" value="Chromosome I"/>
</dbReference>
<gene>
    <name evidence="1" type="ORF">SAMN04489726_2206</name>
</gene>
<sequence length="294" mass="32129">MSINVVLFQCDPETEPVMTAMEARDEDAARRAWAEVNREHTLAAADVTHVHSEWQFSPADEEFVSATFPNAKATYNFARPEPDGWEEALAAAEATVREFYEKQQLEQATNGLLESAADGVLLPVLRSGNSDDMPHLPSWEVIPGQLYVTLARCAPTPRGTIGMNHVLRNQVEDEEFVELAVEAMGNLRDGLQVNCTNPPGVPGGLVQLDRPGGFVTSMVAEPNFHARMSDIVGAERLLAALPCPDVLYVAGVDSEWADKLREMVTESTHEPYPHAPSLLLIDQSGAQLVVEKTG</sequence>
<evidence type="ECO:0000313" key="1">
    <source>
        <dbReference type="EMBL" id="SDM55324.1"/>
    </source>
</evidence>
<accession>A0A1G9U6M2</accession>
<reference evidence="1 2" key="1">
    <citation type="submission" date="2016-10" db="EMBL/GenBank/DDBJ databases">
        <authorList>
            <person name="de Groot N.N."/>
        </authorList>
    </citation>
    <scope>NUCLEOTIDE SEQUENCE [LARGE SCALE GENOMIC DNA]</scope>
    <source>
        <strain evidence="1 2">DSM 44149</strain>
    </source>
</reference>
<dbReference type="eggNOG" id="ENOG5031K7F">
    <property type="taxonomic scope" value="Bacteria"/>
</dbReference>
<evidence type="ECO:0000313" key="2">
    <source>
        <dbReference type="Proteomes" id="UP000183376"/>
    </source>
</evidence>
<organism evidence="1 2">
    <name type="scientific">Allokutzneria albata</name>
    <name type="common">Kibdelosporangium albatum</name>
    <dbReference type="NCBI Taxonomy" id="211114"/>
    <lineage>
        <taxon>Bacteria</taxon>
        <taxon>Bacillati</taxon>
        <taxon>Actinomycetota</taxon>
        <taxon>Actinomycetes</taxon>
        <taxon>Pseudonocardiales</taxon>
        <taxon>Pseudonocardiaceae</taxon>
        <taxon>Allokutzneria</taxon>
    </lineage>
</organism>
<proteinExistence type="predicted"/>
<dbReference type="AlphaFoldDB" id="A0A1G9U6M2"/>
<dbReference type="EMBL" id="LT629701">
    <property type="protein sequence ID" value="SDM55324.1"/>
    <property type="molecule type" value="Genomic_DNA"/>
</dbReference>
<name>A0A1G9U6M2_ALLAB</name>